<dbReference type="InterPro" id="IPR029068">
    <property type="entry name" value="Glyas_Bleomycin-R_OHBP_Dase"/>
</dbReference>
<dbReference type="PANTHER" id="PTHR34109">
    <property type="entry name" value="BNAUNNG04460D PROTEIN-RELATED"/>
    <property type="match status" value="1"/>
</dbReference>
<proteinExistence type="predicted"/>
<dbReference type="EMBL" id="JACHWX010000002">
    <property type="protein sequence ID" value="MBB3054825.1"/>
    <property type="molecule type" value="Genomic_DNA"/>
</dbReference>
<evidence type="ECO:0000259" key="1">
    <source>
        <dbReference type="PROSITE" id="PS51819"/>
    </source>
</evidence>
<organism evidence="2 3">
    <name type="scientific">Mucilaginibacter gotjawali</name>
    <dbReference type="NCBI Taxonomy" id="1550579"/>
    <lineage>
        <taxon>Bacteria</taxon>
        <taxon>Pseudomonadati</taxon>
        <taxon>Bacteroidota</taxon>
        <taxon>Sphingobacteriia</taxon>
        <taxon>Sphingobacteriales</taxon>
        <taxon>Sphingobacteriaceae</taxon>
        <taxon>Mucilaginibacter</taxon>
    </lineage>
</organism>
<dbReference type="CDD" id="cd07246">
    <property type="entry name" value="VOC_like"/>
    <property type="match status" value="1"/>
</dbReference>
<sequence>MENNFKAVIKPTLSVKNGAAAIDFYKSAFNAIELMRATSPDGEVVAELSIGGAAFYLADESPEHGNYSPLSLGGISVRFGLMVDDPDAVAKQAIAAGATEIYPVADQDYGMRLGHIADPFGHHWEIYRPL</sequence>
<name>A0A839S9Z6_9SPHI</name>
<dbReference type="InterPro" id="IPR037523">
    <property type="entry name" value="VOC_core"/>
</dbReference>
<accession>A0A839S9Z6</accession>
<gene>
    <name evidence="2" type="ORF">FHS11_001235</name>
</gene>
<dbReference type="SUPFAM" id="SSF54593">
    <property type="entry name" value="Glyoxalase/Bleomycin resistance protein/Dihydroxybiphenyl dioxygenase"/>
    <property type="match status" value="1"/>
</dbReference>
<evidence type="ECO:0000313" key="2">
    <source>
        <dbReference type="EMBL" id="MBB3054825.1"/>
    </source>
</evidence>
<dbReference type="Gene3D" id="3.10.180.10">
    <property type="entry name" value="2,3-Dihydroxybiphenyl 1,2-Dioxygenase, domain 1"/>
    <property type="match status" value="1"/>
</dbReference>
<dbReference type="InterPro" id="IPR004360">
    <property type="entry name" value="Glyas_Fos-R_dOase_dom"/>
</dbReference>
<protein>
    <submittedName>
        <fullName evidence="2">PhnB protein</fullName>
    </submittedName>
</protein>
<keyword evidence="3" id="KW-1185">Reference proteome</keyword>
<dbReference type="PANTHER" id="PTHR34109:SF1">
    <property type="entry name" value="VOC DOMAIN-CONTAINING PROTEIN"/>
    <property type="match status" value="1"/>
</dbReference>
<dbReference type="RefSeq" id="WP_096356282.1">
    <property type="nucleotide sequence ID" value="NZ_AP017313.1"/>
</dbReference>
<evidence type="ECO:0000313" key="3">
    <source>
        <dbReference type="Proteomes" id="UP000539265"/>
    </source>
</evidence>
<dbReference type="OrthoDB" id="9795306at2"/>
<dbReference type="Proteomes" id="UP000539265">
    <property type="component" value="Unassembled WGS sequence"/>
</dbReference>
<comment type="caution">
    <text evidence="2">The sequence shown here is derived from an EMBL/GenBank/DDBJ whole genome shotgun (WGS) entry which is preliminary data.</text>
</comment>
<reference evidence="2" key="1">
    <citation type="submission" date="2020-08" db="EMBL/GenBank/DDBJ databases">
        <title>Genomic Encyclopedia of Type Strains, Phase III (KMG-III): the genomes of soil and plant-associated and newly described type strains.</title>
        <authorList>
            <person name="Whitman W."/>
        </authorList>
    </citation>
    <scope>NUCLEOTIDE SEQUENCE [LARGE SCALE GENOMIC DNA]</scope>
    <source>
        <strain evidence="2">CECT 8628</strain>
    </source>
</reference>
<dbReference type="AlphaFoldDB" id="A0A839S9Z6"/>
<feature type="domain" description="VOC" evidence="1">
    <location>
        <begin position="7"/>
        <end position="129"/>
    </location>
</feature>
<dbReference type="PROSITE" id="PS51819">
    <property type="entry name" value="VOC"/>
    <property type="match status" value="1"/>
</dbReference>
<dbReference type="Pfam" id="PF00903">
    <property type="entry name" value="Glyoxalase"/>
    <property type="match status" value="1"/>
</dbReference>